<dbReference type="eggNOG" id="KOG2242">
    <property type="taxonomic scope" value="Eukaryota"/>
</dbReference>
<feature type="domain" description="B30.2/SPRY" evidence="20">
    <location>
        <begin position="310"/>
        <end position="517"/>
    </location>
</feature>
<dbReference type="GO" id="GO:0006897">
    <property type="term" value="P:endocytosis"/>
    <property type="evidence" value="ECO:0007669"/>
    <property type="project" value="UniProtKB-KW"/>
</dbReference>
<sequence>MSEDVEQYVQKLKVTELREELKKRGLGLGGVKAVLAQRLQEAMEAEGETGNHKEPEEPADEEGDSEVDIDRDANEPAVPQSDEAPVNDTPDQEEEEEEKTEDDEADVKEEDEEGGGGNDGEEEEEAVANDQDDDIKQEESEEESQATNDDELVTVEPQESIKEETKTEEPMEEPTVDEEPPPAEEPVTLQEAKEEEPEVKPLADVPDGVTFVDDSSAQPKEEESMECSGGASTQDGEEAKSEAMAAESGMEGNNEEKPNQDVDMKGSEDRGLKRIREESEGLDGDSKKEETKVDPQTVPDPESVADWSDESIKEICSSLFLLPEDTTASVTLNPRKSDLHFIISSDGLGGAPLTEGGFAYLRASSKATWGVKSGSYYFECKIEEKLPVDIEEEDENGGGEGEIVRKTEPSHNVRVGWSSLDSDTIAGDDKNSFAYDSSGKKVTRSNSEDYGETFDEGDVIGCYVKLTDDSRTILFTKNGVSQTEAFNLLELNSESILFPHVSTRNYRVSFNFGGNPEPYYPPPDETYRPLQEAGEEERECVPNKPLSKNECEVIMMVGLPGCGKTHWASRHASKNFDKAFRIIGPYQLLERMLSKKRRSMTNWNEFVLLTAPMVNTLCLLASNMPGNYIIDQINVYADSQKTKMSYFEGFSRKALVVIPPHHELRKRRVDRIREGCCMEVPQNVIDAFKANFHIPREDDGVFDEINFSEIYGPASDKIVRQYKDDALGLPTPYIPSKRPRYESKGRSYSSPRPKPSPYGYGAYGSSSRYYPPPNRGYYAPPPPPHYRSYYAPPPPPPGAVSFSIKTSNGIFGSYSVNSSVPVDISLSTTLVTNDGLYSSRFKGVYIYSTNGGLISVLVINVRGSSTYGDYMAYPYQNLNLPEYQYYAVSTGTLATLSDNSLSEVLLVGNEDNTTVTVIPTQTVSVPIDIQTNSNSKTVTAGSSFNFTIHRMQTFLIGAPLLDISGTSIVSNKPLTVISDPCLSNNGGCDQLCTSTFRSYACSCHPGFSLDLNGYNCSDINECDTNNGGCEQDCINTIGSYQCQCREGYETNNNGTNCTDINECDTNNGGCEQDCINTVGSYQCQCREGYETNNNAINCTDVNECSLGTDGCNQNCVNTNGSYLCYCNAGYHLMSDQKTCADTNECLLNNGGCSQVCVNTIGSYNCSCNAGYQSIGQDCNDINECTNGTHLCEHNCYNTNVNLDTNECVTGNGNCSHDCTNTPGSYLCSCNNGYSIDTDGHNCTDINECDTNNGGCEQDCINTIGSYQCQCREGYETNNNGINCTDIDECIANNNGGCDQNCFNTIGSYVCSCTDGYYLMSDTLCVDINECATNNGGCEQICTNQVPSFNCSCNNGYRLYNERFCTDIDECADKNGGCEQICNNTLGSYQCSCLVGFTLTNDAFCSDINECLLLDNRCSHDCVNTPGSHHCTCKDGYYLSNDNHTCLILLQNASAAYGTEFYVGAMRNYRGNTDELLLYVTTPSVSSVSFSIKTNNGIFGSYSVNSSVPVDISLPTSLVTNDGLYSSRFKGVYIYSTNGGLISVLVINVRGTGSYGDYMAYPYQNLNLSEYQYYAVSTGTLATSDNSLSEVLLVGNEDNTTVTVIPTQTVSVPIDIQTNSNSKAVTAGSSFTFTIHRMQTFLIGAPLLDISGTSIVSNKPLTILPTIMWGREFLLTPYATRSGGPYFKVVAAFEDTSLNMTCSASEGNNFYLQNAGDVTTLYSSSSYCSIISNEPVLVTQLGPSQDSGGSGNGDPVISLIPPIELHQQNITLVIPGFSSITNIYINIATATKGPLYINGQLQSVTWNNIYNNMSSIIGYGTQIPFNTISTSSSYTISMQTSFAALVYGFGNHHGYSYSAGINLTGNDPCLSNNGGCDQLCTSTFGSYACSCHPGFSLDLNGYNCSDIDECADSDCEHTCMNTIGSYSCLCNDGYSLDMNNTSCSDINECTDYNDCEHICVNTIGNYSCLCHNGYTLDANNRNCSEPTSYATEFKVGFLRQFSSSSIIKMLVYTMSQEPVQFTISSASSYGFSYTGTTNISSPNLLCTNTIGSYTCTCDNGYQLTNDNHTCTDIDECTLINNGGCEQTCHNTDGSYYCSCLNGYSIDANGHDCTDINECVTDNGNCSHDCTNTPGSYLCSCNNGYSIDTDGHNCSDINECDANNGGCEQDCINTMGSYQCQCREGFEFTSNGRSCTDIDECADKNGGCEQTCNNTVGSFQCSCLLGFTLANDAFCSDINECLLVDNRCSHDCVNTPGSYHCTCKGGYYLSNDNHTCLTCGSGNYLRNGSICEALPTNIEATSGENVGSNTGFLYGAIGGVLIIIIIIIVVMAFVIIAIVLIVIKNKRNGQYNVNQENQERSIYNTSNPMYNDENVDKCMEEKGDLYDYIDSPQTEKNEKLYV</sequence>
<dbReference type="Gene3D" id="2.10.25.10">
    <property type="entry name" value="Laminin"/>
    <property type="match status" value="20"/>
</dbReference>
<feature type="compositionally biased region" description="Acidic residues" evidence="17">
    <location>
        <begin position="57"/>
        <end position="67"/>
    </location>
</feature>
<dbReference type="CDD" id="cd00054">
    <property type="entry name" value="EGF_CA"/>
    <property type="match status" value="11"/>
</dbReference>
<evidence type="ECO:0000313" key="22">
    <source>
        <dbReference type="EnsemblMetazoa" id="Aqu2.1.34603_001"/>
    </source>
</evidence>
<dbReference type="PROSITE" id="PS00010">
    <property type="entry name" value="ASX_HYDROXYL"/>
    <property type="match status" value="13"/>
</dbReference>
<feature type="domain" description="EGF-like" evidence="19">
    <location>
        <begin position="1366"/>
        <end position="1405"/>
    </location>
</feature>
<dbReference type="Pfam" id="PF14670">
    <property type="entry name" value="FXa_inhibition"/>
    <property type="match status" value="4"/>
</dbReference>
<protein>
    <submittedName>
        <fullName evidence="22">Uncharacterized protein</fullName>
    </submittedName>
</protein>
<evidence type="ECO:0000256" key="11">
    <source>
        <dbReference type="ARBA" id="ARBA00022989"/>
    </source>
</evidence>
<keyword evidence="13 16" id="KW-1015">Disulfide bond</keyword>
<dbReference type="SUPFAM" id="SSF68906">
    <property type="entry name" value="SAP domain"/>
    <property type="match status" value="1"/>
</dbReference>
<dbReference type="FunFam" id="2.10.25.10:FF:000240">
    <property type="entry name" value="Vitamin K-dependent protein S"/>
    <property type="match status" value="13"/>
</dbReference>
<comment type="subcellular location">
    <subcellularLocation>
        <location evidence="1">Membrane</location>
        <topology evidence="1">Single-pass type I membrane protein</topology>
    </subcellularLocation>
    <subcellularLocation>
        <location evidence="2">Secreted</location>
    </subcellularLocation>
</comment>
<proteinExistence type="predicted"/>
<keyword evidence="6" id="KW-0597">Phosphoprotein</keyword>
<dbReference type="InterPro" id="IPR026823">
    <property type="entry name" value="cEGF"/>
</dbReference>
<evidence type="ECO:0000256" key="3">
    <source>
        <dbReference type="ARBA" id="ARBA00022481"/>
    </source>
</evidence>
<dbReference type="InterPro" id="IPR035778">
    <property type="entry name" value="SPRY_hnRNP_U"/>
</dbReference>
<keyword evidence="11 18" id="KW-1133">Transmembrane helix</keyword>
<dbReference type="PROSITE" id="PS50026">
    <property type="entry name" value="EGF_3"/>
    <property type="match status" value="6"/>
</dbReference>
<evidence type="ECO:0000259" key="21">
    <source>
        <dbReference type="PROSITE" id="PS50800"/>
    </source>
</evidence>
<dbReference type="SUPFAM" id="SSF52540">
    <property type="entry name" value="P-loop containing nucleoside triphosphate hydrolases"/>
    <property type="match status" value="1"/>
</dbReference>
<dbReference type="SMART" id="SM00449">
    <property type="entry name" value="SPRY"/>
    <property type="match status" value="1"/>
</dbReference>
<feature type="compositionally biased region" description="Basic and acidic residues" evidence="17">
    <location>
        <begin position="159"/>
        <end position="169"/>
    </location>
</feature>
<dbReference type="Pfam" id="PF07645">
    <property type="entry name" value="EGF_CA"/>
    <property type="match status" value="9"/>
</dbReference>
<dbReference type="GO" id="GO:0005576">
    <property type="term" value="C:extracellular region"/>
    <property type="evidence" value="ECO:0007669"/>
    <property type="project" value="UniProtKB-SubCell"/>
</dbReference>
<dbReference type="EnsemblMetazoa" id="Aqu2.1.34603_001">
    <property type="protein sequence ID" value="Aqu2.1.34603_001"/>
    <property type="gene ID" value="Aqu2.1.34603"/>
</dbReference>
<dbReference type="InterPro" id="IPR009030">
    <property type="entry name" value="Growth_fac_rcpt_cys_sf"/>
</dbReference>
<evidence type="ECO:0000256" key="1">
    <source>
        <dbReference type="ARBA" id="ARBA00004479"/>
    </source>
</evidence>
<dbReference type="InterPro" id="IPR001870">
    <property type="entry name" value="B30.2/SPRY"/>
</dbReference>
<comment type="caution">
    <text evidence="16">Lacks conserved residue(s) required for the propagation of feature annotation.</text>
</comment>
<dbReference type="InParanoid" id="A0A1X7V3M0"/>
<evidence type="ECO:0000259" key="20">
    <source>
        <dbReference type="PROSITE" id="PS50188"/>
    </source>
</evidence>
<dbReference type="SUPFAM" id="SSF57196">
    <property type="entry name" value="EGF/Laminin"/>
    <property type="match status" value="2"/>
</dbReference>
<reference evidence="22" key="1">
    <citation type="submission" date="2017-05" db="UniProtKB">
        <authorList>
            <consortium name="EnsemblMetazoa"/>
        </authorList>
    </citation>
    <scope>IDENTIFICATION</scope>
</reference>
<dbReference type="SUPFAM" id="SSF57184">
    <property type="entry name" value="Growth factor receptor domain"/>
    <property type="match status" value="6"/>
</dbReference>
<evidence type="ECO:0000256" key="9">
    <source>
        <dbReference type="ARBA" id="ARBA00022729"/>
    </source>
</evidence>
<name>A0A1X7V3M0_AMPQE</name>
<dbReference type="Pfam" id="PF12662">
    <property type="entry name" value="cEGF"/>
    <property type="match status" value="5"/>
</dbReference>
<evidence type="ECO:0000256" key="8">
    <source>
        <dbReference type="ARBA" id="ARBA00022692"/>
    </source>
</evidence>
<feature type="region of interest" description="Disordered" evidence="17">
    <location>
        <begin position="729"/>
        <end position="760"/>
    </location>
</feature>
<dbReference type="STRING" id="400682.A0A1X7V3M0"/>
<evidence type="ECO:0000256" key="16">
    <source>
        <dbReference type="PROSITE-ProRule" id="PRU00076"/>
    </source>
</evidence>
<evidence type="ECO:0000256" key="4">
    <source>
        <dbReference type="ARBA" id="ARBA00022525"/>
    </source>
</evidence>
<dbReference type="SUPFAM" id="SSF49899">
    <property type="entry name" value="Concanavalin A-like lectins/glucanases"/>
    <property type="match status" value="1"/>
</dbReference>
<dbReference type="PANTHER" id="PTHR47333">
    <property type="entry name" value="VON WILLEBRAND FACTOR C AND EGF DOMAIN-CONTAINING PROTEIN"/>
    <property type="match status" value="1"/>
</dbReference>
<evidence type="ECO:0000256" key="13">
    <source>
        <dbReference type="ARBA" id="ARBA00023157"/>
    </source>
</evidence>
<dbReference type="InterPro" id="IPR052080">
    <property type="entry name" value="vWF_C/EGF_Fibrillin"/>
</dbReference>
<dbReference type="InterPro" id="IPR036361">
    <property type="entry name" value="SAP_dom_sf"/>
</dbReference>
<keyword evidence="9" id="KW-0732">Signal</keyword>
<dbReference type="InterPro" id="IPR013320">
    <property type="entry name" value="ConA-like_dom_sf"/>
</dbReference>
<evidence type="ECO:0000256" key="6">
    <source>
        <dbReference type="ARBA" id="ARBA00022553"/>
    </source>
</evidence>
<feature type="transmembrane region" description="Helical" evidence="18">
    <location>
        <begin position="2310"/>
        <end position="2341"/>
    </location>
</feature>
<keyword evidence="5 16" id="KW-0245">EGF-like domain</keyword>
<keyword evidence="14" id="KW-0675">Receptor</keyword>
<keyword evidence="10" id="KW-0677">Repeat</keyword>
<dbReference type="Gene3D" id="1.10.720.30">
    <property type="entry name" value="SAP domain"/>
    <property type="match status" value="1"/>
</dbReference>
<dbReference type="GO" id="GO:0005509">
    <property type="term" value="F:calcium ion binding"/>
    <property type="evidence" value="ECO:0007669"/>
    <property type="project" value="InterPro"/>
</dbReference>
<dbReference type="Pfam" id="PF02037">
    <property type="entry name" value="SAP"/>
    <property type="match status" value="1"/>
</dbReference>
<dbReference type="GO" id="GO:0016020">
    <property type="term" value="C:membrane"/>
    <property type="evidence" value="ECO:0007669"/>
    <property type="project" value="UniProtKB-SubCell"/>
</dbReference>
<keyword evidence="12 18" id="KW-0472">Membrane</keyword>
<dbReference type="Gene3D" id="3.40.50.300">
    <property type="entry name" value="P-loop containing nucleotide triphosphate hydrolases"/>
    <property type="match status" value="1"/>
</dbReference>
<dbReference type="SMART" id="SM00181">
    <property type="entry name" value="EGF"/>
    <property type="match status" value="20"/>
</dbReference>
<feature type="domain" description="EGF-like" evidence="19">
    <location>
        <begin position="1944"/>
        <end position="1983"/>
    </location>
</feature>
<dbReference type="InterPro" id="IPR035234">
    <property type="entry name" value="IgGFc-bd_N"/>
</dbReference>
<evidence type="ECO:0000256" key="14">
    <source>
        <dbReference type="ARBA" id="ARBA00023170"/>
    </source>
</evidence>
<feature type="compositionally biased region" description="Acidic residues" evidence="17">
    <location>
        <begin position="90"/>
        <end position="153"/>
    </location>
</feature>
<evidence type="ECO:0000256" key="18">
    <source>
        <dbReference type="SAM" id="Phobius"/>
    </source>
</evidence>
<dbReference type="SMART" id="SM00179">
    <property type="entry name" value="EGF_CA"/>
    <property type="match status" value="20"/>
</dbReference>
<dbReference type="Pfam" id="PF17517">
    <property type="entry name" value="IgGFc_binding"/>
    <property type="match status" value="2"/>
</dbReference>
<dbReference type="PROSITE" id="PS01186">
    <property type="entry name" value="EGF_2"/>
    <property type="match status" value="17"/>
</dbReference>
<feature type="domain" description="SAP" evidence="21">
    <location>
        <begin position="9"/>
        <end position="43"/>
    </location>
</feature>
<feature type="domain" description="EGF-like" evidence="19">
    <location>
        <begin position="1905"/>
        <end position="1943"/>
    </location>
</feature>
<dbReference type="InterPro" id="IPR003877">
    <property type="entry name" value="SPRY_dom"/>
</dbReference>
<feature type="compositionally biased region" description="Acidic residues" evidence="17">
    <location>
        <begin position="170"/>
        <end position="182"/>
    </location>
</feature>
<dbReference type="PROSITE" id="PS01187">
    <property type="entry name" value="EGF_CA"/>
    <property type="match status" value="7"/>
</dbReference>
<dbReference type="Pfam" id="PF13671">
    <property type="entry name" value="AAA_33"/>
    <property type="match status" value="1"/>
</dbReference>
<dbReference type="InterPro" id="IPR000742">
    <property type="entry name" value="EGF"/>
</dbReference>
<accession>A0A1X7V3M0</accession>
<keyword evidence="15" id="KW-0325">Glycoprotein</keyword>
<feature type="domain" description="EGF-like" evidence="19">
    <location>
        <begin position="1406"/>
        <end position="1446"/>
    </location>
</feature>
<evidence type="ECO:0000256" key="17">
    <source>
        <dbReference type="SAM" id="MobiDB-lite"/>
    </source>
</evidence>
<dbReference type="OrthoDB" id="5985519at2759"/>
<dbReference type="InterPro" id="IPR049883">
    <property type="entry name" value="NOTCH1_EGF-like"/>
</dbReference>
<dbReference type="Gene3D" id="2.60.120.920">
    <property type="match status" value="1"/>
</dbReference>
<evidence type="ECO:0000256" key="7">
    <source>
        <dbReference type="ARBA" id="ARBA00022583"/>
    </source>
</evidence>
<evidence type="ECO:0000256" key="2">
    <source>
        <dbReference type="ARBA" id="ARBA00004613"/>
    </source>
</evidence>
<keyword evidence="3" id="KW-0488">Methylation</keyword>
<evidence type="ECO:0000256" key="15">
    <source>
        <dbReference type="ARBA" id="ARBA00023180"/>
    </source>
</evidence>
<evidence type="ECO:0000256" key="12">
    <source>
        <dbReference type="ARBA" id="ARBA00023136"/>
    </source>
</evidence>
<dbReference type="PROSITE" id="PS50800">
    <property type="entry name" value="SAP"/>
    <property type="match status" value="1"/>
</dbReference>
<keyword evidence="7" id="KW-0254">Endocytosis</keyword>
<dbReference type="InterPro" id="IPR043136">
    <property type="entry name" value="B30.2/SPRY_sf"/>
</dbReference>
<feature type="compositionally biased region" description="Basic and acidic residues" evidence="17">
    <location>
        <begin position="254"/>
        <end position="293"/>
    </location>
</feature>
<keyword evidence="4" id="KW-0964">Secreted</keyword>
<dbReference type="CDD" id="cd12884">
    <property type="entry name" value="SPRY_hnRNP"/>
    <property type="match status" value="1"/>
</dbReference>
<dbReference type="PROSITE" id="PS50188">
    <property type="entry name" value="B302_SPRY"/>
    <property type="match status" value="1"/>
</dbReference>
<dbReference type="InterPro" id="IPR000152">
    <property type="entry name" value="EGF-type_Asp/Asn_hydroxyl_site"/>
</dbReference>
<evidence type="ECO:0000256" key="10">
    <source>
        <dbReference type="ARBA" id="ARBA00022737"/>
    </source>
</evidence>
<feature type="compositionally biased region" description="Low complexity" evidence="17">
    <location>
        <begin position="746"/>
        <end position="760"/>
    </location>
</feature>
<feature type="compositionally biased region" description="Low complexity" evidence="17">
    <location>
        <begin position="242"/>
        <end position="252"/>
    </location>
</feature>
<dbReference type="InterPro" id="IPR018097">
    <property type="entry name" value="EGF_Ca-bd_CS"/>
</dbReference>
<evidence type="ECO:0000256" key="5">
    <source>
        <dbReference type="ARBA" id="ARBA00022536"/>
    </source>
</evidence>
<dbReference type="FunFam" id="2.10.25.10:FF:000009">
    <property type="entry name" value="Low-density lipoprotein receptor isoform 1"/>
    <property type="match status" value="1"/>
</dbReference>
<dbReference type="InterPro" id="IPR003034">
    <property type="entry name" value="SAP_dom"/>
</dbReference>
<dbReference type="InterPro" id="IPR001881">
    <property type="entry name" value="EGF-like_Ca-bd_dom"/>
</dbReference>
<feature type="domain" description="EGF-like" evidence="19">
    <location>
        <begin position="2235"/>
        <end position="2275"/>
    </location>
</feature>
<organism evidence="22">
    <name type="scientific">Amphimedon queenslandica</name>
    <name type="common">Sponge</name>
    <dbReference type="NCBI Taxonomy" id="400682"/>
    <lineage>
        <taxon>Eukaryota</taxon>
        <taxon>Metazoa</taxon>
        <taxon>Porifera</taxon>
        <taxon>Demospongiae</taxon>
        <taxon>Heteroscleromorpha</taxon>
        <taxon>Haplosclerida</taxon>
        <taxon>Niphatidae</taxon>
        <taxon>Amphimedon</taxon>
    </lineage>
</organism>
<feature type="region of interest" description="Disordered" evidence="17">
    <location>
        <begin position="39"/>
        <end position="309"/>
    </location>
</feature>
<keyword evidence="8 18" id="KW-0812">Transmembrane</keyword>
<dbReference type="PANTHER" id="PTHR47333:SF4">
    <property type="entry name" value="EGF-LIKE DOMAIN-CONTAINING PROTEIN"/>
    <property type="match status" value="1"/>
</dbReference>
<dbReference type="SMART" id="SM00513">
    <property type="entry name" value="SAP"/>
    <property type="match status" value="1"/>
</dbReference>
<feature type="domain" description="EGF-like" evidence="19">
    <location>
        <begin position="2195"/>
        <end position="2234"/>
    </location>
</feature>
<evidence type="ECO:0000259" key="19">
    <source>
        <dbReference type="PROSITE" id="PS50026"/>
    </source>
</evidence>
<feature type="disulfide bond" evidence="16">
    <location>
        <begin position="1948"/>
        <end position="1958"/>
    </location>
</feature>
<dbReference type="InterPro" id="IPR027417">
    <property type="entry name" value="P-loop_NTPase"/>
</dbReference>
<dbReference type="Pfam" id="PF00622">
    <property type="entry name" value="SPRY"/>
    <property type="match status" value="1"/>
</dbReference>